<keyword evidence="2" id="KW-1185">Reference proteome</keyword>
<evidence type="ECO:0000313" key="2">
    <source>
        <dbReference type="Proteomes" id="UP000054928"/>
    </source>
</evidence>
<dbReference type="AlphaFoldDB" id="A0A0P1AS77"/>
<reference evidence="2" key="1">
    <citation type="submission" date="2014-09" db="EMBL/GenBank/DDBJ databases">
        <authorList>
            <person name="Sharma Rahul"/>
            <person name="Thines Marco"/>
        </authorList>
    </citation>
    <scope>NUCLEOTIDE SEQUENCE [LARGE SCALE GENOMIC DNA]</scope>
</reference>
<dbReference type="GeneID" id="36396019"/>
<accession>A0A0P1AS77</accession>
<evidence type="ECO:0000313" key="1">
    <source>
        <dbReference type="EMBL" id="CEG44618.1"/>
    </source>
</evidence>
<proteinExistence type="predicted"/>
<name>A0A0P1AS77_PLAHL</name>
<organism evidence="1 2">
    <name type="scientific">Plasmopara halstedii</name>
    <name type="common">Downy mildew of sunflower</name>
    <dbReference type="NCBI Taxonomy" id="4781"/>
    <lineage>
        <taxon>Eukaryota</taxon>
        <taxon>Sar</taxon>
        <taxon>Stramenopiles</taxon>
        <taxon>Oomycota</taxon>
        <taxon>Peronosporomycetes</taxon>
        <taxon>Peronosporales</taxon>
        <taxon>Peronosporaceae</taxon>
        <taxon>Plasmopara</taxon>
    </lineage>
</organism>
<dbReference type="Proteomes" id="UP000054928">
    <property type="component" value="Unassembled WGS sequence"/>
</dbReference>
<dbReference type="RefSeq" id="XP_024580987.1">
    <property type="nucleotide sequence ID" value="XM_024730740.1"/>
</dbReference>
<sequence length="83" mass="9304">MVVCDLMDKLKPPYRGSGIDTIAKKNVARILSRLLSSTFKKLLSEVPARSIAIMILSIESQSFVTISKFYSQDLNISLSLRKK</sequence>
<dbReference type="EMBL" id="CCYD01001204">
    <property type="protein sequence ID" value="CEG44618.1"/>
    <property type="molecule type" value="Genomic_DNA"/>
</dbReference>
<protein>
    <submittedName>
        <fullName evidence="1">Uncharacterized protein</fullName>
    </submittedName>
</protein>